<proteinExistence type="predicted"/>
<reference evidence="1 2" key="1">
    <citation type="submission" date="2019-03" db="EMBL/GenBank/DDBJ databases">
        <title>Genomics of glacier-inhabiting Cryobacterium strains.</title>
        <authorList>
            <person name="Liu Q."/>
            <person name="Xin Y.-H."/>
        </authorList>
    </citation>
    <scope>NUCLEOTIDE SEQUENCE [LARGE SCALE GENOMIC DNA]</scope>
    <source>
        <strain evidence="1 2">TMT4-23</strain>
    </source>
</reference>
<comment type="caution">
    <text evidence="1">The sequence shown here is derived from an EMBL/GenBank/DDBJ whole genome shotgun (WGS) entry which is preliminary data.</text>
</comment>
<dbReference type="Proteomes" id="UP000298355">
    <property type="component" value="Unassembled WGS sequence"/>
</dbReference>
<gene>
    <name evidence="1" type="ORF">E3O65_09250</name>
</gene>
<evidence type="ECO:0000313" key="1">
    <source>
        <dbReference type="EMBL" id="TFC97902.1"/>
    </source>
</evidence>
<dbReference type="RefSeq" id="WP_134363446.1">
    <property type="nucleotide sequence ID" value="NZ_SOGJ01000022.1"/>
</dbReference>
<dbReference type="EMBL" id="SOGJ01000022">
    <property type="protein sequence ID" value="TFC97902.1"/>
    <property type="molecule type" value="Genomic_DNA"/>
</dbReference>
<keyword evidence="2" id="KW-1185">Reference proteome</keyword>
<sequence length="168" mass="18868">MKTIPLEFATWSGFSFSPVREGELTALVDLEMRYAIKQTEGFFHVLNWERGAGPFEVAAFTHEIDAVRELLIILGESGRSSNSRERLDVPAGIPTTEASMVLEKTEDGWAELSWEEDRERHSRLFRNSLVGHLHMRLFAQSVGFSISVLVDSLRSVNGEPVFRTVASA</sequence>
<evidence type="ECO:0000313" key="2">
    <source>
        <dbReference type="Proteomes" id="UP000298355"/>
    </source>
</evidence>
<name>A0ABY2IZ99_9MICO</name>
<organism evidence="1 2">
    <name type="scientific">Cryobacterium breve</name>
    <dbReference type="NCBI Taxonomy" id="1259258"/>
    <lineage>
        <taxon>Bacteria</taxon>
        <taxon>Bacillati</taxon>
        <taxon>Actinomycetota</taxon>
        <taxon>Actinomycetes</taxon>
        <taxon>Micrococcales</taxon>
        <taxon>Microbacteriaceae</taxon>
        <taxon>Cryobacterium</taxon>
    </lineage>
</organism>
<protein>
    <submittedName>
        <fullName evidence="1">Uncharacterized protein</fullName>
    </submittedName>
</protein>
<accession>A0ABY2IZ99</accession>